<keyword evidence="2" id="KW-1185">Reference proteome</keyword>
<evidence type="ECO:0000313" key="2">
    <source>
        <dbReference type="Proteomes" id="UP001239111"/>
    </source>
</evidence>
<accession>A0ACC2NJK9</accession>
<evidence type="ECO:0000313" key="1">
    <source>
        <dbReference type="EMBL" id="KAJ8671287.1"/>
    </source>
</evidence>
<proteinExistence type="predicted"/>
<dbReference type="Proteomes" id="UP001239111">
    <property type="component" value="Chromosome 3"/>
</dbReference>
<reference evidence="1" key="1">
    <citation type="submission" date="2023-04" db="EMBL/GenBank/DDBJ databases">
        <title>A chromosome-level genome assembly of the parasitoid wasp Eretmocerus hayati.</title>
        <authorList>
            <person name="Zhong Y."/>
            <person name="Liu S."/>
            <person name="Liu Y."/>
        </authorList>
    </citation>
    <scope>NUCLEOTIDE SEQUENCE</scope>
    <source>
        <strain evidence="1">ZJU_SS_LIU_2023</strain>
    </source>
</reference>
<gene>
    <name evidence="1" type="ORF">QAD02_002546</name>
</gene>
<sequence>MSSHVNVRVDVTPSLFASMCISCFSNPSSNVTLFGTSQNPNPNVFGNANAGQNFVQTSKPASFGFGQTSGASLFGQPQQHPSQQSAVFGQASNAGATAVFGSSGFGGSNPNSTVSGTTVKFNPITGTDTMVKNGVTQTISTRHHCITCMKEYEFKSLEELRLEDYSVGRKGQTPPVFNATSQTSPFGSSPSNSINSNPGFNTMTTGFGNPYQSPNTGLFSKTTNGFGVPSTSASTFNFAQTTSSNVFNPQSKPFGTTSQPSLFPIGSSSQTTSSLFSHSNPQTSGFGNSFISGQSNQNIGLFNQNKPSFGISSGTSTSNFGFGQQTTTNGASFGSKNLGTAFGPVFGAPVNSTFQSGNTGFGTAQNNNQSVFNSSFKPLTQPTSFNFGNTSTASAGLDTCPKGEEEESDITKLRKLGNDMNGNTLGSIMKALDSPNGFTSAFDEPEIPCTVHRGVERYAEELYPKKPSCHKGTQTDQERFSLLNLLKELRI</sequence>
<name>A0ACC2NJK9_9HYME</name>
<feature type="non-terminal residue" evidence="1">
    <location>
        <position position="491"/>
    </location>
</feature>
<protein>
    <submittedName>
        <fullName evidence="1">Uncharacterized protein</fullName>
    </submittedName>
</protein>
<dbReference type="EMBL" id="CM056743">
    <property type="protein sequence ID" value="KAJ8671287.1"/>
    <property type="molecule type" value="Genomic_DNA"/>
</dbReference>
<organism evidence="1 2">
    <name type="scientific">Eretmocerus hayati</name>
    <dbReference type="NCBI Taxonomy" id="131215"/>
    <lineage>
        <taxon>Eukaryota</taxon>
        <taxon>Metazoa</taxon>
        <taxon>Ecdysozoa</taxon>
        <taxon>Arthropoda</taxon>
        <taxon>Hexapoda</taxon>
        <taxon>Insecta</taxon>
        <taxon>Pterygota</taxon>
        <taxon>Neoptera</taxon>
        <taxon>Endopterygota</taxon>
        <taxon>Hymenoptera</taxon>
        <taxon>Apocrita</taxon>
        <taxon>Proctotrupomorpha</taxon>
        <taxon>Chalcidoidea</taxon>
        <taxon>Aphelinidae</taxon>
        <taxon>Aphelininae</taxon>
        <taxon>Eretmocerus</taxon>
    </lineage>
</organism>
<comment type="caution">
    <text evidence="1">The sequence shown here is derived from an EMBL/GenBank/DDBJ whole genome shotgun (WGS) entry which is preliminary data.</text>
</comment>